<evidence type="ECO:0000256" key="3">
    <source>
        <dbReference type="ARBA" id="ARBA00022475"/>
    </source>
</evidence>
<dbReference type="GO" id="GO:0015628">
    <property type="term" value="P:protein secretion by the type II secretion system"/>
    <property type="evidence" value="ECO:0007669"/>
    <property type="project" value="TreeGrafter"/>
</dbReference>
<protein>
    <submittedName>
        <fullName evidence="10">General secretion pathway protein F</fullName>
    </submittedName>
</protein>
<dbReference type="PANTHER" id="PTHR30012:SF0">
    <property type="entry name" value="TYPE II SECRETION SYSTEM PROTEIN F-RELATED"/>
    <property type="match status" value="1"/>
</dbReference>
<dbReference type="Proteomes" id="UP001321825">
    <property type="component" value="Chromosome"/>
</dbReference>
<dbReference type="PRINTS" id="PR00812">
    <property type="entry name" value="BCTERIALGSPF"/>
</dbReference>
<proteinExistence type="inferred from homology"/>
<dbReference type="Pfam" id="PF00482">
    <property type="entry name" value="T2SSF"/>
    <property type="match status" value="2"/>
</dbReference>
<gene>
    <name evidence="10" type="ORF">MIT9_P1556</name>
</gene>
<keyword evidence="7 8" id="KW-0472">Membrane</keyword>
<comment type="subcellular location">
    <subcellularLocation>
        <location evidence="1">Cell inner membrane</location>
        <topology evidence="1">Multi-pass membrane protein</topology>
    </subcellularLocation>
</comment>
<dbReference type="AlphaFoldDB" id="A0AAU9C7H8"/>
<feature type="transmembrane region" description="Helical" evidence="8">
    <location>
        <begin position="223"/>
        <end position="242"/>
    </location>
</feature>
<evidence type="ECO:0000256" key="6">
    <source>
        <dbReference type="ARBA" id="ARBA00022989"/>
    </source>
</evidence>
<evidence type="ECO:0000256" key="8">
    <source>
        <dbReference type="SAM" id="Phobius"/>
    </source>
</evidence>
<evidence type="ECO:0000313" key="10">
    <source>
        <dbReference type="EMBL" id="BCX81974.1"/>
    </source>
</evidence>
<keyword evidence="4" id="KW-0997">Cell inner membrane</keyword>
<evidence type="ECO:0000256" key="5">
    <source>
        <dbReference type="ARBA" id="ARBA00022692"/>
    </source>
</evidence>
<sequence>MPDYLVKAVSRRGETLETLRSAPDEAALMRQLQEEDLLPLKVVPAEKASWLGLWRHGGRRLRQKEVLAFTRELATLLGAGLPLDRSLKVLLELFPEDSALHQISARILEKVKGGAQLSAALEAEGKAFSRLYVNMVRAGEAGGTLDQVLQRLADYLQRSQELRASVISALIYPAILVVMAAASLLVLLTFVVPQFEEMFASAGKELPLPTQIVMAAADGVRRYGWLALIAVLLAIRGFQYWLADPGHRYRFHRWLLNLPLLGPLLIRVEVARFSQTLATLLTSGVALLPALEIVRETLSNRVLREAVGEAAEKLRAGGDISTALEETGHFPVMALQMIRMGEETGQLPQMLTRMADIYEDEVRTAIQRLLTLLEPALIVGLGVVIAAIIVSILMAVVSVNELAF</sequence>
<dbReference type="GO" id="GO:0005886">
    <property type="term" value="C:plasma membrane"/>
    <property type="evidence" value="ECO:0007669"/>
    <property type="project" value="UniProtKB-SubCell"/>
</dbReference>
<dbReference type="InterPro" id="IPR042094">
    <property type="entry name" value="T2SS_GspF_sf"/>
</dbReference>
<feature type="transmembrane region" description="Helical" evidence="8">
    <location>
        <begin position="166"/>
        <end position="192"/>
    </location>
</feature>
<keyword evidence="5 8" id="KW-0812">Transmembrane</keyword>
<evidence type="ECO:0000256" key="7">
    <source>
        <dbReference type="ARBA" id="ARBA00023136"/>
    </source>
</evidence>
<dbReference type="FunFam" id="1.20.81.30:FF:000001">
    <property type="entry name" value="Type II secretion system protein F"/>
    <property type="match status" value="2"/>
</dbReference>
<evidence type="ECO:0000256" key="4">
    <source>
        <dbReference type="ARBA" id="ARBA00022519"/>
    </source>
</evidence>
<comment type="similarity">
    <text evidence="2">Belongs to the GSP F family.</text>
</comment>
<dbReference type="Gene3D" id="1.20.81.30">
    <property type="entry name" value="Type II secretion system (T2SS), domain F"/>
    <property type="match status" value="2"/>
</dbReference>
<feature type="domain" description="Type II secretion system protein GspF" evidence="9">
    <location>
        <begin position="273"/>
        <end position="394"/>
    </location>
</feature>
<reference evidence="11" key="1">
    <citation type="journal article" date="2024" name="Int. J. Syst. Evol. Microbiol.">
        <title>Methylomarinovum tepidoasis sp. nov., a moderately thermophilic methanotroph of the family Methylothermaceae isolated from a deep-sea hydrothermal field.</title>
        <authorList>
            <person name="Hirayama H."/>
            <person name="Takaki Y."/>
            <person name="Abe M."/>
            <person name="Miyazaki M."/>
            <person name="Uematsu K."/>
            <person name="Matsui Y."/>
            <person name="Takai K."/>
        </authorList>
    </citation>
    <scope>NUCLEOTIDE SEQUENCE [LARGE SCALE GENOMIC DNA]</scope>
    <source>
        <strain evidence="11">IT-9</strain>
    </source>
</reference>
<keyword evidence="6 8" id="KW-1133">Transmembrane helix</keyword>
<dbReference type="InterPro" id="IPR018076">
    <property type="entry name" value="T2SS_GspF_dom"/>
</dbReference>
<accession>A0AAU9C7H8</accession>
<evidence type="ECO:0000256" key="2">
    <source>
        <dbReference type="ARBA" id="ARBA00005745"/>
    </source>
</evidence>
<keyword evidence="3" id="KW-1003">Cell membrane</keyword>
<dbReference type="RefSeq" id="WP_317704394.1">
    <property type="nucleotide sequence ID" value="NZ_AP024714.1"/>
</dbReference>
<dbReference type="InterPro" id="IPR003004">
    <property type="entry name" value="GspF/PilC"/>
</dbReference>
<evidence type="ECO:0000313" key="11">
    <source>
        <dbReference type="Proteomes" id="UP001321825"/>
    </source>
</evidence>
<feature type="transmembrane region" description="Helical" evidence="8">
    <location>
        <begin position="376"/>
        <end position="399"/>
    </location>
</feature>
<dbReference type="KEGG" id="mcau:MIT9_P1556"/>
<evidence type="ECO:0000256" key="1">
    <source>
        <dbReference type="ARBA" id="ARBA00004429"/>
    </source>
</evidence>
<organism evidence="10 11">
    <name type="scientific">Methylomarinovum caldicuralii</name>
    <dbReference type="NCBI Taxonomy" id="438856"/>
    <lineage>
        <taxon>Bacteria</taxon>
        <taxon>Pseudomonadati</taxon>
        <taxon>Pseudomonadota</taxon>
        <taxon>Gammaproteobacteria</taxon>
        <taxon>Methylococcales</taxon>
        <taxon>Methylothermaceae</taxon>
        <taxon>Methylomarinovum</taxon>
    </lineage>
</organism>
<dbReference type="EMBL" id="AP024714">
    <property type="protein sequence ID" value="BCX81974.1"/>
    <property type="molecule type" value="Genomic_DNA"/>
</dbReference>
<keyword evidence="11" id="KW-1185">Reference proteome</keyword>
<feature type="domain" description="Type II secretion system protein GspF" evidence="9">
    <location>
        <begin position="69"/>
        <end position="193"/>
    </location>
</feature>
<evidence type="ECO:0000259" key="9">
    <source>
        <dbReference type="Pfam" id="PF00482"/>
    </source>
</evidence>
<dbReference type="PANTHER" id="PTHR30012">
    <property type="entry name" value="GENERAL SECRETION PATHWAY PROTEIN"/>
    <property type="match status" value="1"/>
</dbReference>
<name>A0AAU9C7H8_9GAMM</name>